<feature type="domain" description="CxC2-like cysteine cluster KDZ transposase-associated" evidence="2">
    <location>
        <begin position="98"/>
        <end position="180"/>
    </location>
</feature>
<dbReference type="PANTHER" id="PTHR33096">
    <property type="entry name" value="CXC2 DOMAIN-CONTAINING PROTEIN"/>
    <property type="match status" value="1"/>
</dbReference>
<evidence type="ECO:0000256" key="1">
    <source>
        <dbReference type="SAM" id="Phobius"/>
    </source>
</evidence>
<name>A0A5C3NSS8_9APHY</name>
<keyword evidence="1" id="KW-0472">Membrane</keyword>
<accession>A0A5C3NSS8</accession>
<reference evidence="3 4" key="1">
    <citation type="journal article" date="2019" name="Nat. Ecol. Evol.">
        <title>Megaphylogeny resolves global patterns of mushroom evolution.</title>
        <authorList>
            <person name="Varga T."/>
            <person name="Krizsan K."/>
            <person name="Foldi C."/>
            <person name="Dima B."/>
            <person name="Sanchez-Garcia M."/>
            <person name="Sanchez-Ramirez S."/>
            <person name="Szollosi G.J."/>
            <person name="Szarkandi J.G."/>
            <person name="Papp V."/>
            <person name="Albert L."/>
            <person name="Andreopoulos W."/>
            <person name="Angelini C."/>
            <person name="Antonin V."/>
            <person name="Barry K.W."/>
            <person name="Bougher N.L."/>
            <person name="Buchanan P."/>
            <person name="Buyck B."/>
            <person name="Bense V."/>
            <person name="Catcheside P."/>
            <person name="Chovatia M."/>
            <person name="Cooper J."/>
            <person name="Damon W."/>
            <person name="Desjardin D."/>
            <person name="Finy P."/>
            <person name="Geml J."/>
            <person name="Haridas S."/>
            <person name="Hughes K."/>
            <person name="Justo A."/>
            <person name="Karasinski D."/>
            <person name="Kautmanova I."/>
            <person name="Kiss B."/>
            <person name="Kocsube S."/>
            <person name="Kotiranta H."/>
            <person name="LaButti K.M."/>
            <person name="Lechner B.E."/>
            <person name="Liimatainen K."/>
            <person name="Lipzen A."/>
            <person name="Lukacs Z."/>
            <person name="Mihaltcheva S."/>
            <person name="Morgado L.N."/>
            <person name="Niskanen T."/>
            <person name="Noordeloos M.E."/>
            <person name="Ohm R.A."/>
            <person name="Ortiz-Santana B."/>
            <person name="Ovrebo C."/>
            <person name="Racz N."/>
            <person name="Riley R."/>
            <person name="Savchenko A."/>
            <person name="Shiryaev A."/>
            <person name="Soop K."/>
            <person name="Spirin V."/>
            <person name="Szebenyi C."/>
            <person name="Tomsovsky M."/>
            <person name="Tulloss R.E."/>
            <person name="Uehling J."/>
            <person name="Grigoriev I.V."/>
            <person name="Vagvolgyi C."/>
            <person name="Papp T."/>
            <person name="Martin F.M."/>
            <person name="Miettinen O."/>
            <person name="Hibbett D.S."/>
            <person name="Nagy L.G."/>
        </authorList>
    </citation>
    <scope>NUCLEOTIDE SEQUENCE [LARGE SCALE GENOMIC DNA]</scope>
    <source>
        <strain evidence="3 4">HHB13444</strain>
    </source>
</reference>
<dbReference type="EMBL" id="ML211784">
    <property type="protein sequence ID" value="TFK80385.1"/>
    <property type="molecule type" value="Genomic_DNA"/>
</dbReference>
<dbReference type="Pfam" id="PF18803">
    <property type="entry name" value="CxC2"/>
    <property type="match status" value="1"/>
</dbReference>
<feature type="non-terminal residue" evidence="3">
    <location>
        <position position="1"/>
    </location>
</feature>
<keyword evidence="1" id="KW-1133">Transmembrane helix</keyword>
<dbReference type="InterPro" id="IPR040521">
    <property type="entry name" value="KDZ"/>
</dbReference>
<feature type="non-terminal residue" evidence="3">
    <location>
        <position position="474"/>
    </location>
</feature>
<dbReference type="AlphaFoldDB" id="A0A5C3NSS8"/>
<sequence length="474" mass="53944">WRCVTCHGRPTFCKDCCYAVHAKHPLHRVEFWQGAFFQPAWLRQVGVQVHCGHGGDPCPELQRYSQPNDTAINVEDLPSVGEPLRQQPWSTTPTAFANDRMVVVVDTDGIQELPFTFCACPGAARPDLQLLDLGLYPASESRPTTVFTNRLLDDFLLSNKECNASARSYFNALRRRTNNAFPHMVPDRYRELLRVSRQWRNLKMRKWAGFGHRQDPVRPGDLAVRCPACPQPGLNLPDGWQNDTEKFKYTRGVMFDGYFGAQHRPMKNPEDDVRFADGHAFTVGDARYKMHLGTASEIAEENPTCNEHRAVFTAAVSHGKYEATGIGAAACSRHGFFQPHSCVDFQLGERSVNMDYILHWILAFLNGLTMVLVLYDIMCQYFIHLHRRFEDSPYLHMPPGLLFLRGIGQFHVHGHLTRCFPRFSLNFIKGVGIQDGEILETLWNKIAGIADSTRGMGSAHRHELIDDRMNDSNW</sequence>
<protein>
    <recommendedName>
        <fullName evidence="2">CxC2-like cysteine cluster KDZ transposase-associated domain-containing protein</fullName>
    </recommendedName>
</protein>
<keyword evidence="4" id="KW-1185">Reference proteome</keyword>
<evidence type="ECO:0000259" key="2">
    <source>
        <dbReference type="Pfam" id="PF18803"/>
    </source>
</evidence>
<evidence type="ECO:0000313" key="4">
    <source>
        <dbReference type="Proteomes" id="UP000308197"/>
    </source>
</evidence>
<dbReference type="PANTHER" id="PTHR33096:SF1">
    <property type="entry name" value="CXC1-LIKE CYSTEINE CLUSTER ASSOCIATED WITH KDZ TRANSPOSASES DOMAIN-CONTAINING PROTEIN"/>
    <property type="match status" value="1"/>
</dbReference>
<dbReference type="STRING" id="1314778.A0A5C3NSS8"/>
<evidence type="ECO:0000313" key="3">
    <source>
        <dbReference type="EMBL" id="TFK80385.1"/>
    </source>
</evidence>
<dbReference type="InParanoid" id="A0A5C3NSS8"/>
<proteinExistence type="predicted"/>
<gene>
    <name evidence="3" type="ORF">K466DRAFT_455186</name>
</gene>
<dbReference type="Pfam" id="PF18758">
    <property type="entry name" value="KDZ"/>
    <property type="match status" value="1"/>
</dbReference>
<keyword evidence="1" id="KW-0812">Transmembrane</keyword>
<feature type="transmembrane region" description="Helical" evidence="1">
    <location>
        <begin position="357"/>
        <end position="378"/>
    </location>
</feature>
<dbReference type="Proteomes" id="UP000308197">
    <property type="component" value="Unassembled WGS sequence"/>
</dbReference>
<organism evidence="3 4">
    <name type="scientific">Polyporus arcularius HHB13444</name>
    <dbReference type="NCBI Taxonomy" id="1314778"/>
    <lineage>
        <taxon>Eukaryota</taxon>
        <taxon>Fungi</taxon>
        <taxon>Dikarya</taxon>
        <taxon>Basidiomycota</taxon>
        <taxon>Agaricomycotina</taxon>
        <taxon>Agaricomycetes</taxon>
        <taxon>Polyporales</taxon>
        <taxon>Polyporaceae</taxon>
        <taxon>Polyporus</taxon>
    </lineage>
</organism>
<dbReference type="InterPro" id="IPR041457">
    <property type="entry name" value="CxC2_KDZ-assoc"/>
</dbReference>